<comment type="similarity">
    <text evidence="1">Belongs to the MDM20/NAA25 family.</text>
</comment>
<dbReference type="AlphaFoldDB" id="A0A8H5GZJ4"/>
<gene>
    <name evidence="3" type="ORF">D9758_000631</name>
</gene>
<evidence type="ECO:0000313" key="3">
    <source>
        <dbReference type="EMBL" id="KAF5373874.1"/>
    </source>
</evidence>
<dbReference type="Gene3D" id="1.25.40.1040">
    <property type="match status" value="1"/>
</dbReference>
<dbReference type="Proteomes" id="UP000559256">
    <property type="component" value="Unassembled WGS sequence"/>
</dbReference>
<sequence length="937" mass="106324">MSTALDRQIRPIYDALDTGSNKSAIVACNKLLKKHPNSNLLKALKALALVRTQKVEESLVLCDEVLGSKPTDDSTLNAMLHVLRGLGRHNDMVTMFEEAYKQQPTNEDLGTQAFFANVRASNWKSAQQVATKMHKQFQEDRYLYWNAISVVLQANDPTTPPNMRQLLYKLAHRLLSSSSATPLSHTDRFYLHLSIFKELGLVDEAAALLDTEVGQLICSANLSCNELRRDIMRLRGLLKEEGERAERLITEKDDRNWLEFISLLDGTFSYLQTPSEDTQDECSKHIVHTQEVLTKIAEKDGKKDRSGHLALLELELRARKHGLSTDASRLITLMRQYFDNFGDKACCFEDLKPYIFLEGEDQQTWTSFLEDVNSDVSSVNNLQRVINSYKLLRHTLPASDITLEAEGKGAALYVEQYFKALPLGQALPATELQPADDLAILSGSVLVNMWKLTGDQQYLYRAVILLEYGLSKSKQSFEMRLILIRIYRLLGAPSLALEHYRLMRIKQVQNDTLSHFLFSRTSAFSLASTGDLTLSTECIEASQVYLSNSQETSDFVIRAFNAEKYSQIPEFIEFEERLDNSLQRDMTKMEHLRMRIAHEVISSDIIDMELIELKFIFDRQHHDNRDFDILPNYQPQSIDTLNKQTILFDKAEGLGWLWTFLKMYIRIFMMASDLDDSIEEKLLVGDRPKLSLDPEKRRPLKERIVDCKESELEELTPEEHLLVQYTEALAEWLEPYHDYARPPPDVVLAEAAKLTEQKTGFPLKGVEIPPQNGKSNGPYKKDEEAPPLTEPPEAISKFFEDMRSQFKKVKDSGDYSRTLHTATLIQEAFLLLATASLRFKATSVVKVHKLGGLVAKLKPIRVEAASVLEEVSTALSSLSTEAGSAEHRTAISEVDLGYSEIDKDFVNQVAKKIAESRKTILEGVGKGVTRLCTTYTQ</sequence>
<evidence type="ECO:0000313" key="4">
    <source>
        <dbReference type="Proteomes" id="UP000559256"/>
    </source>
</evidence>
<reference evidence="3 4" key="1">
    <citation type="journal article" date="2020" name="ISME J.">
        <title>Uncovering the hidden diversity of litter-decomposition mechanisms in mushroom-forming fungi.</title>
        <authorList>
            <person name="Floudas D."/>
            <person name="Bentzer J."/>
            <person name="Ahren D."/>
            <person name="Johansson T."/>
            <person name="Persson P."/>
            <person name="Tunlid A."/>
        </authorList>
    </citation>
    <scope>NUCLEOTIDE SEQUENCE [LARGE SCALE GENOMIC DNA]</scope>
    <source>
        <strain evidence="3 4">CBS 291.85</strain>
    </source>
</reference>
<dbReference type="SUPFAM" id="SSF48452">
    <property type="entry name" value="TPR-like"/>
    <property type="match status" value="1"/>
</dbReference>
<protein>
    <recommendedName>
        <fullName evidence="5">Actin cytoskeleton organization protein</fullName>
    </recommendedName>
</protein>
<evidence type="ECO:0008006" key="5">
    <source>
        <dbReference type="Google" id="ProtNLM"/>
    </source>
</evidence>
<dbReference type="PANTHER" id="PTHR22767">
    <property type="entry name" value="N-TERMINAL ACETYLTRANSFERASE-RELATED"/>
    <property type="match status" value="1"/>
</dbReference>
<evidence type="ECO:0000256" key="2">
    <source>
        <dbReference type="SAM" id="MobiDB-lite"/>
    </source>
</evidence>
<dbReference type="InterPro" id="IPR019183">
    <property type="entry name" value="NAA25_NatB_aux_su"/>
</dbReference>
<dbReference type="InterPro" id="IPR011990">
    <property type="entry name" value="TPR-like_helical_dom_sf"/>
</dbReference>
<accession>A0A8H5GZJ4</accession>
<dbReference type="Pfam" id="PF09797">
    <property type="entry name" value="NatB_MDM20"/>
    <property type="match status" value="1"/>
</dbReference>
<name>A0A8H5GZJ4_9AGAR</name>
<organism evidence="3 4">
    <name type="scientific">Tetrapyrgos nigripes</name>
    <dbReference type="NCBI Taxonomy" id="182062"/>
    <lineage>
        <taxon>Eukaryota</taxon>
        <taxon>Fungi</taxon>
        <taxon>Dikarya</taxon>
        <taxon>Basidiomycota</taxon>
        <taxon>Agaricomycotina</taxon>
        <taxon>Agaricomycetes</taxon>
        <taxon>Agaricomycetidae</taxon>
        <taxon>Agaricales</taxon>
        <taxon>Marasmiineae</taxon>
        <taxon>Marasmiaceae</taxon>
        <taxon>Tetrapyrgos</taxon>
    </lineage>
</organism>
<proteinExistence type="inferred from homology"/>
<dbReference type="OrthoDB" id="1874341at2759"/>
<keyword evidence="4" id="KW-1185">Reference proteome</keyword>
<comment type="caution">
    <text evidence="3">The sequence shown here is derived from an EMBL/GenBank/DDBJ whole genome shotgun (WGS) entry which is preliminary data.</text>
</comment>
<dbReference type="PANTHER" id="PTHR22767:SF3">
    <property type="entry name" value="N-ALPHA-ACETYLTRANSFERASE 25, NATB AUXILIARY SUBUNIT"/>
    <property type="match status" value="1"/>
</dbReference>
<feature type="region of interest" description="Disordered" evidence="2">
    <location>
        <begin position="762"/>
        <end position="791"/>
    </location>
</feature>
<dbReference type="EMBL" id="JAACJM010000003">
    <property type="protein sequence ID" value="KAF5373874.1"/>
    <property type="molecule type" value="Genomic_DNA"/>
</dbReference>
<dbReference type="GO" id="GO:0031416">
    <property type="term" value="C:NatB complex"/>
    <property type="evidence" value="ECO:0007669"/>
    <property type="project" value="TreeGrafter"/>
</dbReference>
<evidence type="ECO:0000256" key="1">
    <source>
        <dbReference type="ARBA" id="ARBA00006298"/>
    </source>
</evidence>